<evidence type="ECO:0000256" key="3">
    <source>
        <dbReference type="ARBA" id="ARBA00022833"/>
    </source>
</evidence>
<feature type="compositionally biased region" description="Polar residues" evidence="5">
    <location>
        <begin position="81"/>
        <end position="108"/>
    </location>
</feature>
<feature type="compositionally biased region" description="Basic and acidic residues" evidence="5">
    <location>
        <begin position="70"/>
        <end position="80"/>
    </location>
</feature>
<evidence type="ECO:0000256" key="2">
    <source>
        <dbReference type="ARBA" id="ARBA00022771"/>
    </source>
</evidence>
<proteinExistence type="predicted"/>
<evidence type="ECO:0000256" key="1">
    <source>
        <dbReference type="ARBA" id="ARBA00022723"/>
    </source>
</evidence>
<evidence type="ECO:0000256" key="4">
    <source>
        <dbReference type="PROSITE-ProRule" id="PRU00027"/>
    </source>
</evidence>
<dbReference type="Pfam" id="PF02892">
    <property type="entry name" value="zf-BED"/>
    <property type="match status" value="1"/>
</dbReference>
<dbReference type="GO" id="GO:0003677">
    <property type="term" value="F:DNA binding"/>
    <property type="evidence" value="ECO:0007669"/>
    <property type="project" value="InterPro"/>
</dbReference>
<evidence type="ECO:0000259" key="6">
    <source>
        <dbReference type="PROSITE" id="PS50808"/>
    </source>
</evidence>
<evidence type="ECO:0000313" key="8">
    <source>
        <dbReference type="Proteomes" id="UP001458880"/>
    </source>
</evidence>
<dbReference type="SMART" id="SM00614">
    <property type="entry name" value="ZnF_BED"/>
    <property type="match status" value="1"/>
</dbReference>
<reference evidence="7 8" key="1">
    <citation type="journal article" date="2024" name="BMC Genomics">
        <title>De novo assembly and annotation of Popillia japonica's genome with initial clues to its potential as an invasive pest.</title>
        <authorList>
            <person name="Cucini C."/>
            <person name="Boschi S."/>
            <person name="Funari R."/>
            <person name="Cardaioli E."/>
            <person name="Iannotti N."/>
            <person name="Marturano G."/>
            <person name="Paoli F."/>
            <person name="Bruttini M."/>
            <person name="Carapelli A."/>
            <person name="Frati F."/>
            <person name="Nardi F."/>
        </authorList>
    </citation>
    <scope>NUCLEOTIDE SEQUENCE [LARGE SCALE GENOMIC DNA]</scope>
    <source>
        <strain evidence="7">DMR45628</strain>
    </source>
</reference>
<comment type="caution">
    <text evidence="7">The sequence shown here is derived from an EMBL/GenBank/DDBJ whole genome shotgun (WGS) entry which is preliminary data.</text>
</comment>
<dbReference type="GO" id="GO:0008270">
    <property type="term" value="F:zinc ion binding"/>
    <property type="evidence" value="ECO:0007669"/>
    <property type="project" value="UniProtKB-KW"/>
</dbReference>
<keyword evidence="2 4" id="KW-0863">Zinc-finger</keyword>
<dbReference type="EMBL" id="JASPKY010000054">
    <property type="protein sequence ID" value="KAK9744832.1"/>
    <property type="molecule type" value="Genomic_DNA"/>
</dbReference>
<accession>A0AAW1MG99</accession>
<evidence type="ECO:0000313" key="7">
    <source>
        <dbReference type="EMBL" id="KAK9744832.1"/>
    </source>
</evidence>
<dbReference type="InterPro" id="IPR003656">
    <property type="entry name" value="Znf_BED"/>
</dbReference>
<dbReference type="SUPFAM" id="SSF57667">
    <property type="entry name" value="beta-beta-alpha zinc fingers"/>
    <property type="match status" value="1"/>
</dbReference>
<protein>
    <submittedName>
        <fullName evidence="7">BED zinc finger</fullName>
    </submittedName>
</protein>
<dbReference type="PROSITE" id="PS50808">
    <property type="entry name" value="ZF_BED"/>
    <property type="match status" value="1"/>
</dbReference>
<dbReference type="InterPro" id="IPR036236">
    <property type="entry name" value="Znf_C2H2_sf"/>
</dbReference>
<keyword evidence="1" id="KW-0479">Metal-binding</keyword>
<dbReference type="Proteomes" id="UP001458880">
    <property type="component" value="Unassembled WGS sequence"/>
</dbReference>
<feature type="region of interest" description="Disordered" evidence="5">
    <location>
        <begin position="59"/>
        <end position="108"/>
    </location>
</feature>
<evidence type="ECO:0000256" key="5">
    <source>
        <dbReference type="SAM" id="MobiDB-lite"/>
    </source>
</evidence>
<name>A0AAW1MG99_POPJA</name>
<organism evidence="7 8">
    <name type="scientific">Popillia japonica</name>
    <name type="common">Japanese beetle</name>
    <dbReference type="NCBI Taxonomy" id="7064"/>
    <lineage>
        <taxon>Eukaryota</taxon>
        <taxon>Metazoa</taxon>
        <taxon>Ecdysozoa</taxon>
        <taxon>Arthropoda</taxon>
        <taxon>Hexapoda</taxon>
        <taxon>Insecta</taxon>
        <taxon>Pterygota</taxon>
        <taxon>Neoptera</taxon>
        <taxon>Endopterygota</taxon>
        <taxon>Coleoptera</taxon>
        <taxon>Polyphaga</taxon>
        <taxon>Scarabaeiformia</taxon>
        <taxon>Scarabaeidae</taxon>
        <taxon>Rutelinae</taxon>
        <taxon>Popillia</taxon>
    </lineage>
</organism>
<feature type="domain" description="BED-type" evidence="6">
    <location>
        <begin position="3"/>
        <end position="46"/>
    </location>
</feature>
<keyword evidence="8" id="KW-1185">Reference proteome</keyword>
<keyword evidence="3" id="KW-0862">Zinc</keyword>
<gene>
    <name evidence="7" type="ORF">QE152_g7411</name>
</gene>
<sequence>MAPPRSNVWKHFKKITPNTAKCSLCGKVLKTSGNTINLKTHLKQKHSFVLQYLTEWEKEVGEPKKRKGPSHPESRMDLETARTSSALPQSGENLIASQESDSTSTMTVSEYEAEPSTSTEITSSLFKQATIVSAFKTISSFKDGGSKNVKLTEALVKFVVQDNLPFNKM</sequence>
<dbReference type="AlphaFoldDB" id="A0AAW1MG99"/>